<proteinExistence type="inferred from homology"/>
<dbReference type="Proteomes" id="UP000282818">
    <property type="component" value="Unassembled WGS sequence"/>
</dbReference>
<feature type="domain" description="HTH lysR-type" evidence="5">
    <location>
        <begin position="1"/>
        <end position="58"/>
    </location>
</feature>
<dbReference type="GO" id="GO:0000976">
    <property type="term" value="F:transcription cis-regulatory region binding"/>
    <property type="evidence" value="ECO:0007669"/>
    <property type="project" value="TreeGrafter"/>
</dbReference>
<evidence type="ECO:0000256" key="4">
    <source>
        <dbReference type="ARBA" id="ARBA00023163"/>
    </source>
</evidence>
<dbReference type="CDD" id="cd05466">
    <property type="entry name" value="PBP2_LTTR_substrate"/>
    <property type="match status" value="1"/>
</dbReference>
<dbReference type="PROSITE" id="PS50931">
    <property type="entry name" value="HTH_LYSR"/>
    <property type="match status" value="1"/>
</dbReference>
<dbReference type="SUPFAM" id="SSF53850">
    <property type="entry name" value="Periplasmic binding protein-like II"/>
    <property type="match status" value="1"/>
</dbReference>
<dbReference type="InterPro" id="IPR005119">
    <property type="entry name" value="LysR_subst-bd"/>
</dbReference>
<dbReference type="FunFam" id="1.10.10.10:FF:000001">
    <property type="entry name" value="LysR family transcriptional regulator"/>
    <property type="match status" value="1"/>
</dbReference>
<gene>
    <name evidence="6" type="ORF">EOE65_03695</name>
</gene>
<keyword evidence="4" id="KW-0804">Transcription</keyword>
<dbReference type="PANTHER" id="PTHR30126:SF81">
    <property type="entry name" value="HTH-TYPE TRANSCRIPTIONAL REGULATOR ILVY"/>
    <property type="match status" value="1"/>
</dbReference>
<dbReference type="PRINTS" id="PR00039">
    <property type="entry name" value="HTHLYSR"/>
</dbReference>
<evidence type="ECO:0000256" key="2">
    <source>
        <dbReference type="ARBA" id="ARBA00023015"/>
    </source>
</evidence>
<evidence type="ECO:0000256" key="3">
    <source>
        <dbReference type="ARBA" id="ARBA00023125"/>
    </source>
</evidence>
<dbReference type="Gene3D" id="1.10.10.10">
    <property type="entry name" value="Winged helix-like DNA-binding domain superfamily/Winged helix DNA-binding domain"/>
    <property type="match status" value="1"/>
</dbReference>
<accession>A0A437QDX9</accession>
<evidence type="ECO:0000313" key="6">
    <source>
        <dbReference type="EMBL" id="RVU32772.1"/>
    </source>
</evidence>
<dbReference type="InterPro" id="IPR000847">
    <property type="entry name" value="LysR_HTH_N"/>
</dbReference>
<dbReference type="InterPro" id="IPR036390">
    <property type="entry name" value="WH_DNA-bd_sf"/>
</dbReference>
<dbReference type="SUPFAM" id="SSF46785">
    <property type="entry name" value="Winged helix' DNA-binding domain"/>
    <property type="match status" value="1"/>
</dbReference>
<evidence type="ECO:0000313" key="7">
    <source>
        <dbReference type="Proteomes" id="UP000282818"/>
    </source>
</evidence>
<protein>
    <submittedName>
        <fullName evidence="6">LysR family transcriptional regulator</fullName>
    </submittedName>
</protein>
<reference evidence="6 7" key="1">
    <citation type="submission" date="2019-01" db="EMBL/GenBank/DDBJ databases">
        <authorList>
            <person name="Chen W.-M."/>
        </authorList>
    </citation>
    <scope>NUCLEOTIDE SEQUENCE [LARGE SCALE GENOMIC DNA]</scope>
    <source>
        <strain evidence="6 7">HPM-16</strain>
    </source>
</reference>
<keyword evidence="7" id="KW-1185">Reference proteome</keyword>
<dbReference type="RefSeq" id="WP_127692940.1">
    <property type="nucleotide sequence ID" value="NZ_SACQ01000001.1"/>
</dbReference>
<dbReference type="PANTHER" id="PTHR30126">
    <property type="entry name" value="HTH-TYPE TRANSCRIPTIONAL REGULATOR"/>
    <property type="match status" value="1"/>
</dbReference>
<sequence>MDTNTLAAFIAVAETRSFSQAAQQLFITQSAISKRIALLEGQLDQKLFDRIGRRISLTEAGLALLPRAKHILATIKDAETAMGNLTGEVRGTLSVAASHHISLHRLPNILRDYSQRYPDVQLNLQFDESEIAYDGVLHGDLELALITLSPNPDPAILSQPVWVDSLQYVVNQNHPLAHKPWVDLKELANYPAILPSSATFTHQIVAEQFRTEGLGINVDISTNYLDTIRMMVSIGLGWSLLPETMIDASLKTLNTGSKPIQRQLGYIYHRERTLSNAAKCLIDMLPPPESI</sequence>
<keyword evidence="2" id="KW-0805">Transcription regulation</keyword>
<evidence type="ECO:0000259" key="5">
    <source>
        <dbReference type="PROSITE" id="PS50931"/>
    </source>
</evidence>
<keyword evidence="3" id="KW-0238">DNA-binding</keyword>
<comment type="similarity">
    <text evidence="1">Belongs to the LysR transcriptional regulatory family.</text>
</comment>
<comment type="caution">
    <text evidence="6">The sequence shown here is derived from an EMBL/GenBank/DDBJ whole genome shotgun (WGS) entry which is preliminary data.</text>
</comment>
<organism evidence="6 7">
    <name type="scientific">Neptunomonas marina</name>
    <dbReference type="NCBI Taxonomy" id="1815562"/>
    <lineage>
        <taxon>Bacteria</taxon>
        <taxon>Pseudomonadati</taxon>
        <taxon>Pseudomonadota</taxon>
        <taxon>Gammaproteobacteria</taxon>
        <taxon>Oceanospirillales</taxon>
        <taxon>Oceanospirillaceae</taxon>
        <taxon>Neptunomonas</taxon>
    </lineage>
</organism>
<dbReference type="EMBL" id="SACQ01000001">
    <property type="protein sequence ID" value="RVU32772.1"/>
    <property type="molecule type" value="Genomic_DNA"/>
</dbReference>
<dbReference type="InterPro" id="IPR036388">
    <property type="entry name" value="WH-like_DNA-bd_sf"/>
</dbReference>
<dbReference type="GO" id="GO:0003700">
    <property type="term" value="F:DNA-binding transcription factor activity"/>
    <property type="evidence" value="ECO:0007669"/>
    <property type="project" value="InterPro"/>
</dbReference>
<dbReference type="Pfam" id="PF00126">
    <property type="entry name" value="HTH_1"/>
    <property type="match status" value="1"/>
</dbReference>
<name>A0A437QDX9_9GAMM</name>
<evidence type="ECO:0000256" key="1">
    <source>
        <dbReference type="ARBA" id="ARBA00009437"/>
    </source>
</evidence>
<dbReference type="Pfam" id="PF03466">
    <property type="entry name" value="LysR_substrate"/>
    <property type="match status" value="1"/>
</dbReference>
<dbReference type="AlphaFoldDB" id="A0A437QDX9"/>
<dbReference type="Gene3D" id="3.40.190.290">
    <property type="match status" value="1"/>
</dbReference>